<dbReference type="EMBL" id="AP018365">
    <property type="protein sequence ID" value="BBB01756.1"/>
    <property type="molecule type" value="Genomic_DNA"/>
</dbReference>
<dbReference type="Gene3D" id="1.10.3300.10">
    <property type="entry name" value="Jann2411-like domain"/>
    <property type="match status" value="1"/>
</dbReference>
<feature type="compositionally biased region" description="Polar residues" evidence="1">
    <location>
        <begin position="77"/>
        <end position="87"/>
    </location>
</feature>
<dbReference type="SUPFAM" id="SSF160904">
    <property type="entry name" value="Jann2411-like"/>
    <property type="match status" value="1"/>
</dbReference>
<keyword evidence="4" id="KW-1185">Reference proteome</keyword>
<dbReference type="PANTHER" id="PTHR35525:SF3">
    <property type="entry name" value="BLL6575 PROTEIN"/>
    <property type="match status" value="1"/>
</dbReference>
<reference evidence="3 4" key="2">
    <citation type="journal article" date="2011" name="J. Antibiot.">
        <title>Furaquinocins I and J: novel polyketide isoprenoid hybrid compounds from Streptomyces reveromyceticus SN-593.</title>
        <authorList>
            <person name="Panthee S."/>
            <person name="Takahashi S."/>
            <person name="Takagi H."/>
            <person name="Nogawa T."/>
            <person name="Oowada E."/>
            <person name="Uramoto M."/>
            <person name="Osada H."/>
        </authorList>
    </citation>
    <scope>NUCLEOTIDE SEQUENCE [LARGE SCALE GENOMIC DNA]</scope>
    <source>
        <strain evidence="3 4">SN-593</strain>
    </source>
</reference>
<protein>
    <recommendedName>
        <fullName evidence="2">Zinc finger CGNR domain-containing protein</fullName>
    </recommendedName>
</protein>
<dbReference type="InterPro" id="IPR021005">
    <property type="entry name" value="Znf_CGNR"/>
</dbReference>
<evidence type="ECO:0000313" key="3">
    <source>
        <dbReference type="EMBL" id="BBB01756.1"/>
    </source>
</evidence>
<dbReference type="AlphaFoldDB" id="A0A7U3UZM6"/>
<reference evidence="3 4" key="3">
    <citation type="journal article" date="2011" name="Nat. Chem. Biol.">
        <title>Reveromycin A biosynthesis uses RevG and RevJ for stereospecific spiroacetal formation.</title>
        <authorList>
            <person name="Takahashi S."/>
            <person name="Toyoda A."/>
            <person name="Sekiyama Y."/>
            <person name="Takagi H."/>
            <person name="Nogawa T."/>
            <person name="Uramoto M."/>
            <person name="Suzuki R."/>
            <person name="Koshino H."/>
            <person name="Kumano T."/>
            <person name="Panthee S."/>
            <person name="Dairi T."/>
            <person name="Ishikawa J."/>
            <person name="Ikeda H."/>
            <person name="Sakaki Y."/>
            <person name="Osada H."/>
        </authorList>
    </citation>
    <scope>NUCLEOTIDE SEQUENCE [LARGE SCALE GENOMIC DNA]</scope>
    <source>
        <strain evidence="3 4">SN-593</strain>
    </source>
</reference>
<feature type="compositionally biased region" description="Low complexity" evidence="1">
    <location>
        <begin position="64"/>
        <end position="76"/>
    </location>
</feature>
<gene>
    <name evidence="3" type="ORF">RVR_9309</name>
</gene>
<dbReference type="InterPro" id="IPR023286">
    <property type="entry name" value="ABATE_dom_sf"/>
</dbReference>
<dbReference type="PANTHER" id="PTHR35525">
    <property type="entry name" value="BLL6575 PROTEIN"/>
    <property type="match status" value="1"/>
</dbReference>
<evidence type="ECO:0000256" key="1">
    <source>
        <dbReference type="SAM" id="MobiDB-lite"/>
    </source>
</evidence>
<reference evidence="3 4" key="1">
    <citation type="journal article" date="2010" name="J. Bacteriol.">
        <title>Biochemical characterization of a novel indole prenyltransferase from Streptomyces sp. SN-593.</title>
        <authorList>
            <person name="Takahashi S."/>
            <person name="Takagi H."/>
            <person name="Toyoda A."/>
            <person name="Uramoto M."/>
            <person name="Nogawa T."/>
            <person name="Ueki M."/>
            <person name="Sakaki Y."/>
            <person name="Osada H."/>
        </authorList>
    </citation>
    <scope>NUCLEOTIDE SEQUENCE [LARGE SCALE GENOMIC DNA]</scope>
    <source>
        <strain evidence="3 4">SN-593</strain>
    </source>
</reference>
<name>A0A7U3UZM6_9ACTN</name>
<feature type="domain" description="Zinc finger CGNR" evidence="2">
    <location>
        <begin position="216"/>
        <end position="256"/>
    </location>
</feature>
<evidence type="ECO:0000313" key="4">
    <source>
        <dbReference type="Proteomes" id="UP000595703"/>
    </source>
</evidence>
<proteinExistence type="predicted"/>
<dbReference type="RefSeq" id="WP_202237641.1">
    <property type="nucleotide sequence ID" value="NZ_AP018365.1"/>
</dbReference>
<evidence type="ECO:0000259" key="2">
    <source>
        <dbReference type="Pfam" id="PF11706"/>
    </source>
</evidence>
<reference evidence="3 4" key="4">
    <citation type="journal article" date="2020" name="Sci. Rep.">
        <title>beta-carboline chemical signals induce reveromycin production through a LuxR family regulator in Streptomyces sp. SN-593.</title>
        <authorList>
            <person name="Panthee S."/>
            <person name="Kito N."/>
            <person name="Hayashi T."/>
            <person name="Shimizu T."/>
            <person name="Ishikawa J."/>
            <person name="Hamamoto H."/>
            <person name="Osada H."/>
            <person name="Takahashi S."/>
        </authorList>
    </citation>
    <scope>NUCLEOTIDE SEQUENCE [LARGE SCALE GENOMIC DNA]</scope>
    <source>
        <strain evidence="3 4">SN-593</strain>
    </source>
</reference>
<feature type="region of interest" description="Disordered" evidence="1">
    <location>
        <begin position="50"/>
        <end position="113"/>
    </location>
</feature>
<accession>A0A7U3UZM6</accession>
<dbReference type="Proteomes" id="UP000595703">
    <property type="component" value="Chromosome"/>
</dbReference>
<organism evidence="3 4">
    <name type="scientific">Actinacidiphila reveromycinica</name>
    <dbReference type="NCBI Taxonomy" id="659352"/>
    <lineage>
        <taxon>Bacteria</taxon>
        <taxon>Bacillati</taxon>
        <taxon>Actinomycetota</taxon>
        <taxon>Actinomycetes</taxon>
        <taxon>Kitasatosporales</taxon>
        <taxon>Streptomycetaceae</taxon>
        <taxon>Actinacidiphila</taxon>
    </lineage>
</organism>
<dbReference type="InterPro" id="IPR010852">
    <property type="entry name" value="ABATE"/>
</dbReference>
<sequence length="265" mass="26809">MPVDHLAIALAVTVRHDGHGGVADDLADPAGLAAWVRLHARELAEYGFAAADLPSPPEGPGGPDLPDGSAASDGSAESTRSAESTGSAGRHGPDADPVTTGAAPAGDGPHGTATGPAMLAAAVGVRTALRALFARAVLPGAPSKADAGRLPDAAAALDRLNAAAARVPVTHRLAWPPGAAPAAGYAVAGRHAPADLLAAALARAGMAFLAGPDRPRLRACPAPRCVRYFVQAHARQEWCKPSCGNRARVARHHARHRDQPTDTPK</sequence>
<dbReference type="KEGG" id="arev:RVR_9309"/>
<dbReference type="Pfam" id="PF07336">
    <property type="entry name" value="ABATE"/>
    <property type="match status" value="1"/>
</dbReference>
<dbReference type="Pfam" id="PF11706">
    <property type="entry name" value="zf-CGNR"/>
    <property type="match status" value="1"/>
</dbReference>